<accession>Q0V253</accession>
<name>Q0V253_PHANO</name>
<dbReference type="RefSeq" id="XP_001792535.1">
    <property type="nucleotide sequence ID" value="XM_001792483.1"/>
</dbReference>
<sequence>MHRVARPITISHLCASFQIIPLNHKQAIWRHRQKRHAQATRLHNKHCALSSPVEAWAPRWAAGPLGRRLEAHGIGKSGWWIFASSCRFEILEAPHWFLLLSIAPCCAYETGVS</sequence>
<dbReference type="Proteomes" id="UP000001055">
    <property type="component" value="Unassembled WGS sequence"/>
</dbReference>
<dbReference type="EMBL" id="CH445327">
    <property type="protein sequence ID" value="EAT90123.2"/>
    <property type="molecule type" value="Genomic_DNA"/>
</dbReference>
<dbReference type="KEGG" id="pno:SNOG_01911"/>
<reference evidence="2" key="1">
    <citation type="journal article" date="2007" name="Plant Cell">
        <title>Dothideomycete-plant interactions illuminated by genome sequencing and EST analysis of the wheat pathogen Stagonospora nodorum.</title>
        <authorList>
            <person name="Hane J.K."/>
            <person name="Lowe R.G."/>
            <person name="Solomon P.S."/>
            <person name="Tan K.C."/>
            <person name="Schoch C.L."/>
            <person name="Spatafora J.W."/>
            <person name="Crous P.W."/>
            <person name="Kodira C."/>
            <person name="Birren B.W."/>
            <person name="Galagan J.E."/>
            <person name="Torriani S.F."/>
            <person name="McDonald B.A."/>
            <person name="Oliver R.P."/>
        </authorList>
    </citation>
    <scope>NUCLEOTIDE SEQUENCE [LARGE SCALE GENOMIC DNA]</scope>
    <source>
        <strain evidence="2">SN15 / ATCC MYA-4574 / FGSC 10173</strain>
    </source>
</reference>
<dbReference type="HOGENOM" id="CLU_2134408_0_0_1"/>
<dbReference type="GeneID" id="5969385"/>
<dbReference type="InParanoid" id="Q0V253"/>
<evidence type="ECO:0000313" key="1">
    <source>
        <dbReference type="EMBL" id="EAT90123.2"/>
    </source>
</evidence>
<gene>
    <name evidence="1" type="ORF">SNOG_01911</name>
</gene>
<proteinExistence type="predicted"/>
<organism evidence="1 2">
    <name type="scientific">Phaeosphaeria nodorum (strain SN15 / ATCC MYA-4574 / FGSC 10173)</name>
    <name type="common">Glume blotch fungus</name>
    <name type="synonym">Parastagonospora nodorum</name>
    <dbReference type="NCBI Taxonomy" id="321614"/>
    <lineage>
        <taxon>Eukaryota</taxon>
        <taxon>Fungi</taxon>
        <taxon>Dikarya</taxon>
        <taxon>Ascomycota</taxon>
        <taxon>Pezizomycotina</taxon>
        <taxon>Dothideomycetes</taxon>
        <taxon>Pleosporomycetidae</taxon>
        <taxon>Pleosporales</taxon>
        <taxon>Pleosporineae</taxon>
        <taxon>Phaeosphaeriaceae</taxon>
        <taxon>Parastagonospora</taxon>
    </lineage>
</organism>
<protein>
    <submittedName>
        <fullName evidence="1">Uncharacterized protein</fullName>
    </submittedName>
</protein>
<evidence type="ECO:0000313" key="2">
    <source>
        <dbReference type="Proteomes" id="UP000001055"/>
    </source>
</evidence>
<dbReference type="AlphaFoldDB" id="Q0V253"/>